<organism evidence="2 3">
    <name type="scientific">Novosphingobium jiangmenense</name>
    <dbReference type="NCBI Taxonomy" id="2791981"/>
    <lineage>
        <taxon>Bacteria</taxon>
        <taxon>Pseudomonadati</taxon>
        <taxon>Pseudomonadota</taxon>
        <taxon>Alphaproteobacteria</taxon>
        <taxon>Sphingomonadales</taxon>
        <taxon>Sphingomonadaceae</taxon>
        <taxon>Novosphingobium</taxon>
    </lineage>
</organism>
<dbReference type="Pfam" id="PF13480">
    <property type="entry name" value="Acetyltransf_6"/>
    <property type="match status" value="1"/>
</dbReference>
<dbReference type="EMBL" id="JADQDC010000002">
    <property type="protein sequence ID" value="MBF9150228.1"/>
    <property type="molecule type" value="Genomic_DNA"/>
</dbReference>
<name>A0ABS0HD71_9SPHN</name>
<dbReference type="InterPro" id="IPR016181">
    <property type="entry name" value="Acyl_CoA_acyltransferase"/>
</dbReference>
<dbReference type="InterPro" id="IPR038740">
    <property type="entry name" value="BioF2-like_GNAT_dom"/>
</dbReference>
<dbReference type="RefSeq" id="WP_196274584.1">
    <property type="nucleotide sequence ID" value="NZ_JADQDC010000002.1"/>
</dbReference>
<proteinExistence type="predicted"/>
<dbReference type="Proteomes" id="UP000600799">
    <property type="component" value="Unassembled WGS sequence"/>
</dbReference>
<feature type="domain" description="BioF2-like acetyltransferase" evidence="1">
    <location>
        <begin position="153"/>
        <end position="295"/>
    </location>
</feature>
<keyword evidence="3" id="KW-1185">Reference proteome</keyword>
<protein>
    <submittedName>
        <fullName evidence="2">GNAT family N-acetyltransferase</fullName>
    </submittedName>
</protein>
<evidence type="ECO:0000313" key="2">
    <source>
        <dbReference type="EMBL" id="MBF9150228.1"/>
    </source>
</evidence>
<reference evidence="2 3" key="1">
    <citation type="submission" date="2020-11" db="EMBL/GenBank/DDBJ databases">
        <title>The genome sequence of Novosphingobium sp. 1Y9A.</title>
        <authorList>
            <person name="Liu Y."/>
        </authorList>
    </citation>
    <scope>NUCLEOTIDE SEQUENCE [LARGE SCALE GENOMIC DNA]</scope>
    <source>
        <strain evidence="2 3">1Y9A</strain>
    </source>
</reference>
<comment type="caution">
    <text evidence="2">The sequence shown here is derived from an EMBL/GenBank/DDBJ whole genome shotgun (WGS) entry which is preliminary data.</text>
</comment>
<dbReference type="SUPFAM" id="SSF55729">
    <property type="entry name" value="Acyl-CoA N-acyltransferases (Nat)"/>
    <property type="match status" value="1"/>
</dbReference>
<sequence length="346" mass="38559">MLPGIRAEWEELHARHGSGLQSTSPAYCLLALSLALPENASPAFVTARKEGKLCGIWPMWLVNESGRKIARHVGNGSSEEYAGPLACDDAAITAMLKTARGLCDVLHATNVSPESPLVRAAKGWRAHAALVLSPVARCSEAGSWDRWLAGRTRSFRQGWRWQKRRLAALGDVRFGKVELAEIDDFVDQLFELKCQWLSERTARSSWLQTPQARRFAKAAMADPQTGLAGHAIWKGARLVAGGLCLEGKVHDYMVTAYDPVYAQHSPGHVLTGLCVARAIEQGCDFDFRITHDPYKMRWIDEFAPSFTVTFANSVPGLMALPKLYMRDVRRWLSRLYRNGLRRAMAR</sequence>
<gene>
    <name evidence="2" type="ORF">I2488_04370</name>
</gene>
<evidence type="ECO:0000259" key="1">
    <source>
        <dbReference type="Pfam" id="PF13480"/>
    </source>
</evidence>
<accession>A0ABS0HD71</accession>
<evidence type="ECO:0000313" key="3">
    <source>
        <dbReference type="Proteomes" id="UP000600799"/>
    </source>
</evidence>